<reference evidence="2" key="1">
    <citation type="journal article" date="2020" name="Nature">
        <title>Giant virus diversity and host interactions through global metagenomics.</title>
        <authorList>
            <person name="Schulz F."/>
            <person name="Roux S."/>
            <person name="Paez-Espino D."/>
            <person name="Jungbluth S."/>
            <person name="Walsh D.A."/>
            <person name="Denef V.J."/>
            <person name="McMahon K.D."/>
            <person name="Konstantinidis K.T."/>
            <person name="Eloe-Fadrosh E.A."/>
            <person name="Kyrpides N.C."/>
            <person name="Woyke T."/>
        </authorList>
    </citation>
    <scope>NUCLEOTIDE SEQUENCE</scope>
    <source>
        <strain evidence="2">GVMAG-M-3300025695-21</strain>
    </source>
</reference>
<dbReference type="GO" id="GO:0006281">
    <property type="term" value="P:DNA repair"/>
    <property type="evidence" value="ECO:0007669"/>
    <property type="project" value="InterPro"/>
</dbReference>
<evidence type="ECO:0008006" key="3">
    <source>
        <dbReference type="Google" id="ProtNLM"/>
    </source>
</evidence>
<organism evidence="2">
    <name type="scientific">viral metagenome</name>
    <dbReference type="NCBI Taxonomy" id="1070528"/>
    <lineage>
        <taxon>unclassified sequences</taxon>
        <taxon>metagenomes</taxon>
        <taxon>organismal metagenomes</taxon>
    </lineage>
</organism>
<accession>A0A6C0J0Z3</accession>
<dbReference type="InterPro" id="IPR006932">
    <property type="entry name" value="HJ-resolvase_A22"/>
</dbReference>
<dbReference type="InterPro" id="IPR012337">
    <property type="entry name" value="RNaseH-like_sf"/>
</dbReference>
<dbReference type="Gene3D" id="3.30.420.10">
    <property type="entry name" value="Ribonuclease H-like superfamily/Ribonuclease H"/>
    <property type="match status" value="1"/>
</dbReference>
<dbReference type="EMBL" id="MN740299">
    <property type="protein sequence ID" value="QHT98992.1"/>
    <property type="molecule type" value="Genomic_DNA"/>
</dbReference>
<dbReference type="Pfam" id="PF04848">
    <property type="entry name" value="Pox_A22"/>
    <property type="match status" value="1"/>
</dbReference>
<evidence type="ECO:0000313" key="2">
    <source>
        <dbReference type="EMBL" id="QHT98992.1"/>
    </source>
</evidence>
<name>A0A6C0J0Z3_9ZZZZ</name>
<dbReference type="GO" id="GO:0000400">
    <property type="term" value="F:four-way junction DNA binding"/>
    <property type="evidence" value="ECO:0007669"/>
    <property type="project" value="InterPro"/>
</dbReference>
<evidence type="ECO:0000256" key="1">
    <source>
        <dbReference type="ARBA" id="ARBA00022801"/>
    </source>
</evidence>
<dbReference type="GO" id="GO:0016788">
    <property type="term" value="F:hydrolase activity, acting on ester bonds"/>
    <property type="evidence" value="ECO:0007669"/>
    <property type="project" value="InterPro"/>
</dbReference>
<protein>
    <recommendedName>
        <fullName evidence="3">Mitochondrial resolvase Ydc2 catalytic domain-containing protein</fullName>
    </recommendedName>
</protein>
<dbReference type="GO" id="GO:0000287">
    <property type="term" value="F:magnesium ion binding"/>
    <property type="evidence" value="ECO:0007669"/>
    <property type="project" value="InterPro"/>
</dbReference>
<sequence length="214" mass="24942">MIYISFDIGVKNLALCILKYEDTITILDWKIITLAETKKAVKNINELSEIIYMEMDSIIGNLRDAGYDIIDFVLIENQPSNLNGVMKTVQHIIYSYYNLLKYWDGLVKNVVLVNASLKLKNHTYQPISVVKNENCKKNFRRDKYKNNKQNSIEICREYIKRDPILLELFNSNKKKDDLSDSCLQTVSYIRNDIKGNKLTKLEEITLDPCNFIDV</sequence>
<dbReference type="SUPFAM" id="SSF53098">
    <property type="entry name" value="Ribonuclease H-like"/>
    <property type="match status" value="1"/>
</dbReference>
<dbReference type="InterPro" id="IPR036397">
    <property type="entry name" value="RNaseH_sf"/>
</dbReference>
<dbReference type="GO" id="GO:0006310">
    <property type="term" value="P:DNA recombination"/>
    <property type="evidence" value="ECO:0007669"/>
    <property type="project" value="InterPro"/>
</dbReference>
<dbReference type="AlphaFoldDB" id="A0A6C0J0Z3"/>
<proteinExistence type="predicted"/>
<keyword evidence="1" id="KW-0378">Hydrolase</keyword>